<accession>A0A7J9AMV4</accession>
<gene>
    <name evidence="1" type="ORF">Golax_021401</name>
</gene>
<sequence>MRLASLHLLSSFREKTKMKSYAVFLSQQTIYTLVISSS</sequence>
<keyword evidence="2" id="KW-1185">Reference proteome</keyword>
<name>A0A7J9AMV4_9ROSI</name>
<evidence type="ECO:0000313" key="2">
    <source>
        <dbReference type="Proteomes" id="UP000593574"/>
    </source>
</evidence>
<proteinExistence type="predicted"/>
<reference evidence="1 2" key="1">
    <citation type="journal article" date="2019" name="Genome Biol. Evol.">
        <title>Insights into the evolution of the New World diploid cottons (Gossypium, subgenus Houzingenia) based on genome sequencing.</title>
        <authorList>
            <person name="Grover C.E."/>
            <person name="Arick M.A. 2nd"/>
            <person name="Thrash A."/>
            <person name="Conover J.L."/>
            <person name="Sanders W.S."/>
            <person name="Peterson D.G."/>
            <person name="Frelichowski J.E."/>
            <person name="Scheffler J.A."/>
            <person name="Scheffler B.E."/>
            <person name="Wendel J.F."/>
        </authorList>
    </citation>
    <scope>NUCLEOTIDE SEQUENCE [LARGE SCALE GENOMIC DNA]</scope>
    <source>
        <strain evidence="1">4</strain>
        <tissue evidence="1">Leaf</tissue>
    </source>
</reference>
<evidence type="ECO:0000313" key="1">
    <source>
        <dbReference type="EMBL" id="MBA0724739.1"/>
    </source>
</evidence>
<protein>
    <submittedName>
        <fullName evidence="1">Uncharacterized protein</fullName>
    </submittedName>
</protein>
<dbReference type="Proteomes" id="UP000593574">
    <property type="component" value="Unassembled WGS sequence"/>
</dbReference>
<dbReference type="EMBL" id="JABEZV010000011">
    <property type="protein sequence ID" value="MBA0724739.1"/>
    <property type="molecule type" value="Genomic_DNA"/>
</dbReference>
<organism evidence="1 2">
    <name type="scientific">Gossypium laxum</name>
    <dbReference type="NCBI Taxonomy" id="34288"/>
    <lineage>
        <taxon>Eukaryota</taxon>
        <taxon>Viridiplantae</taxon>
        <taxon>Streptophyta</taxon>
        <taxon>Embryophyta</taxon>
        <taxon>Tracheophyta</taxon>
        <taxon>Spermatophyta</taxon>
        <taxon>Magnoliopsida</taxon>
        <taxon>eudicotyledons</taxon>
        <taxon>Gunneridae</taxon>
        <taxon>Pentapetalae</taxon>
        <taxon>rosids</taxon>
        <taxon>malvids</taxon>
        <taxon>Malvales</taxon>
        <taxon>Malvaceae</taxon>
        <taxon>Malvoideae</taxon>
        <taxon>Gossypium</taxon>
    </lineage>
</organism>
<dbReference type="AlphaFoldDB" id="A0A7J9AMV4"/>
<comment type="caution">
    <text evidence="1">The sequence shown here is derived from an EMBL/GenBank/DDBJ whole genome shotgun (WGS) entry which is preliminary data.</text>
</comment>